<name>A0AA40BPA1_9PEZI</name>
<dbReference type="PANTHER" id="PTHR43725">
    <property type="entry name" value="UDP-GLUCOSE 4-EPIMERASE"/>
    <property type="match status" value="1"/>
</dbReference>
<dbReference type="EMBL" id="JAUKUD010000007">
    <property type="protein sequence ID" value="KAK0737798.1"/>
    <property type="molecule type" value="Genomic_DNA"/>
</dbReference>
<dbReference type="InterPro" id="IPR036291">
    <property type="entry name" value="NAD(P)-bd_dom_sf"/>
</dbReference>
<evidence type="ECO:0000259" key="2">
    <source>
        <dbReference type="Pfam" id="PF16363"/>
    </source>
</evidence>
<sequence length="406" mass="43103">MDSSTTSGCTSPRTTPSSPATTISDSDFSHLPPPASPSYILVTGGLGYIGSHTSLELLQSGYNVIILDDLSNSFASTLDHIRALATSFCAAHHRPLPILHFHRASYHAPSTRAVLAQYTLPSGVGSQIAAVIHFAAYKSVSHSIRAPLSYYANNVCGLVSFLGVLSDLAIRTIIFSSSATVYGTKADAEKPLREDDVVHLAPGATAAPDEDASVAGLTCAYARTKFFCEGILADVAATGEGWSATALRYFNPVGCHASGRLGENPRTEATNLFPVAGGVLQGKREKLTVFGGIGRRGTGRRGHVKALKRAGGEGFRVYNLGSGTGSSVLEIVRALEKASGKEVSVEWAGRRAGDVRFCVASNERAREELGWEPLEGVEEAAKDLWHFLQKGGGEDELEESVKRQRV</sequence>
<dbReference type="AlphaFoldDB" id="A0AA40BPA1"/>
<proteinExistence type="predicted"/>
<dbReference type="GO" id="GO:0003978">
    <property type="term" value="F:UDP-glucose 4-epimerase activity"/>
    <property type="evidence" value="ECO:0007669"/>
    <property type="project" value="TreeGrafter"/>
</dbReference>
<comment type="caution">
    <text evidence="3">The sequence shown here is derived from an EMBL/GenBank/DDBJ whole genome shotgun (WGS) entry which is preliminary data.</text>
</comment>
<dbReference type="InterPro" id="IPR016040">
    <property type="entry name" value="NAD(P)-bd_dom"/>
</dbReference>
<reference evidence="3" key="1">
    <citation type="submission" date="2023-06" db="EMBL/GenBank/DDBJ databases">
        <title>Genome-scale phylogeny and comparative genomics of the fungal order Sordariales.</title>
        <authorList>
            <consortium name="Lawrence Berkeley National Laboratory"/>
            <person name="Hensen N."/>
            <person name="Bonometti L."/>
            <person name="Westerberg I."/>
            <person name="Brannstrom I.O."/>
            <person name="Guillou S."/>
            <person name="Cros-Aarteil S."/>
            <person name="Calhoun S."/>
            <person name="Haridas S."/>
            <person name="Kuo A."/>
            <person name="Mondo S."/>
            <person name="Pangilinan J."/>
            <person name="Riley R."/>
            <person name="LaButti K."/>
            <person name="Andreopoulos B."/>
            <person name="Lipzen A."/>
            <person name="Chen C."/>
            <person name="Yanf M."/>
            <person name="Daum C."/>
            <person name="Ng V."/>
            <person name="Clum A."/>
            <person name="Steindorff A."/>
            <person name="Ohm R."/>
            <person name="Martin F."/>
            <person name="Silar P."/>
            <person name="Natvig D."/>
            <person name="Lalanne C."/>
            <person name="Gautier V."/>
            <person name="Ament-velasquez S.L."/>
            <person name="Kruys A."/>
            <person name="Hutchinson M.I."/>
            <person name="Powell A.J."/>
            <person name="Barry K."/>
            <person name="Miller A.N."/>
            <person name="Grigoriev I.V."/>
            <person name="Debuchy R."/>
            <person name="Gladieux P."/>
            <person name="Thoren M.H."/>
            <person name="Johannesson H."/>
        </authorList>
    </citation>
    <scope>NUCLEOTIDE SEQUENCE</scope>
    <source>
        <strain evidence="3">SMH3187-1</strain>
    </source>
</reference>
<dbReference type="Gene3D" id="3.90.25.10">
    <property type="entry name" value="UDP-galactose 4-epimerase, domain 1"/>
    <property type="match status" value="1"/>
</dbReference>
<dbReference type="Pfam" id="PF16363">
    <property type="entry name" value="GDP_Man_Dehyd"/>
    <property type="match status" value="1"/>
</dbReference>
<dbReference type="PANTHER" id="PTHR43725:SF3">
    <property type="entry name" value="UDP-GLUCOSE 4-EPIMERASE (EUROFUNG)"/>
    <property type="match status" value="1"/>
</dbReference>
<dbReference type="GO" id="GO:0005996">
    <property type="term" value="P:monosaccharide metabolic process"/>
    <property type="evidence" value="ECO:0007669"/>
    <property type="project" value="TreeGrafter"/>
</dbReference>
<evidence type="ECO:0000313" key="4">
    <source>
        <dbReference type="Proteomes" id="UP001172155"/>
    </source>
</evidence>
<feature type="domain" description="NAD(P)-binding" evidence="2">
    <location>
        <begin position="41"/>
        <end position="383"/>
    </location>
</feature>
<accession>A0AA40BPA1</accession>
<dbReference type="GO" id="GO:0005829">
    <property type="term" value="C:cytosol"/>
    <property type="evidence" value="ECO:0007669"/>
    <property type="project" value="TreeGrafter"/>
</dbReference>
<feature type="compositionally biased region" description="Low complexity" evidence="1">
    <location>
        <begin position="1"/>
        <end position="26"/>
    </location>
</feature>
<dbReference type="Proteomes" id="UP001172155">
    <property type="component" value="Unassembled WGS sequence"/>
</dbReference>
<keyword evidence="4" id="KW-1185">Reference proteome</keyword>
<feature type="region of interest" description="Disordered" evidence="1">
    <location>
        <begin position="1"/>
        <end position="29"/>
    </location>
</feature>
<protein>
    <recommendedName>
        <fullName evidence="2">NAD(P)-binding domain-containing protein</fullName>
    </recommendedName>
</protein>
<gene>
    <name evidence="3" type="ORF">B0T18DRAFT_440810</name>
</gene>
<evidence type="ECO:0000256" key="1">
    <source>
        <dbReference type="SAM" id="MobiDB-lite"/>
    </source>
</evidence>
<dbReference type="Gene3D" id="3.40.50.720">
    <property type="entry name" value="NAD(P)-binding Rossmann-like Domain"/>
    <property type="match status" value="1"/>
</dbReference>
<evidence type="ECO:0000313" key="3">
    <source>
        <dbReference type="EMBL" id="KAK0737798.1"/>
    </source>
</evidence>
<organism evidence="3 4">
    <name type="scientific">Schizothecium vesticola</name>
    <dbReference type="NCBI Taxonomy" id="314040"/>
    <lineage>
        <taxon>Eukaryota</taxon>
        <taxon>Fungi</taxon>
        <taxon>Dikarya</taxon>
        <taxon>Ascomycota</taxon>
        <taxon>Pezizomycotina</taxon>
        <taxon>Sordariomycetes</taxon>
        <taxon>Sordariomycetidae</taxon>
        <taxon>Sordariales</taxon>
        <taxon>Schizotheciaceae</taxon>
        <taxon>Schizothecium</taxon>
    </lineage>
</organism>
<dbReference type="SUPFAM" id="SSF51735">
    <property type="entry name" value="NAD(P)-binding Rossmann-fold domains"/>
    <property type="match status" value="1"/>
</dbReference>